<dbReference type="Gene3D" id="3.50.50.60">
    <property type="entry name" value="FAD/NAD(P)-binding domain"/>
    <property type="match status" value="1"/>
</dbReference>
<dbReference type="OrthoDB" id="8713780at2"/>
<gene>
    <name evidence="3" type="ORF">D7S89_06985</name>
</gene>
<evidence type="ECO:0000259" key="2">
    <source>
        <dbReference type="Pfam" id="PF01266"/>
    </source>
</evidence>
<organism evidence="3 4">
    <name type="scientific">Trinickia fusca</name>
    <dbReference type="NCBI Taxonomy" id="2419777"/>
    <lineage>
        <taxon>Bacteria</taxon>
        <taxon>Pseudomonadati</taxon>
        <taxon>Pseudomonadota</taxon>
        <taxon>Betaproteobacteria</taxon>
        <taxon>Burkholderiales</taxon>
        <taxon>Burkholderiaceae</taxon>
        <taxon>Trinickia</taxon>
    </lineage>
</organism>
<proteinExistence type="predicted"/>
<reference evidence="3 4" key="1">
    <citation type="submission" date="2018-10" db="EMBL/GenBank/DDBJ databases">
        <title>Paraburkholderia sp. 7MK8-2, isolated from soil.</title>
        <authorList>
            <person name="Gao Z.-H."/>
            <person name="Qiu L.-H."/>
        </authorList>
    </citation>
    <scope>NUCLEOTIDE SEQUENCE [LARGE SCALE GENOMIC DNA]</scope>
    <source>
        <strain evidence="3 4">7MK8-2</strain>
    </source>
</reference>
<evidence type="ECO:0000256" key="1">
    <source>
        <dbReference type="ARBA" id="ARBA00023002"/>
    </source>
</evidence>
<dbReference type="Pfam" id="PF01266">
    <property type="entry name" value="DAO"/>
    <property type="match status" value="1"/>
</dbReference>
<dbReference type="GO" id="GO:0005737">
    <property type="term" value="C:cytoplasm"/>
    <property type="evidence" value="ECO:0007669"/>
    <property type="project" value="TreeGrafter"/>
</dbReference>
<keyword evidence="4" id="KW-1185">Reference proteome</keyword>
<dbReference type="PANTHER" id="PTHR13847:SF287">
    <property type="entry name" value="FAD-DEPENDENT OXIDOREDUCTASE DOMAIN-CONTAINING PROTEIN 1"/>
    <property type="match status" value="1"/>
</dbReference>
<comment type="caution">
    <text evidence="3">The sequence shown here is derived from an EMBL/GenBank/DDBJ whole genome shotgun (WGS) entry which is preliminary data.</text>
</comment>
<dbReference type="SUPFAM" id="SSF51905">
    <property type="entry name" value="FAD/NAD(P)-binding domain"/>
    <property type="match status" value="1"/>
</dbReference>
<dbReference type="RefSeq" id="WP_121276905.1">
    <property type="nucleotide sequence ID" value="NZ_RBZV01000002.1"/>
</dbReference>
<feature type="domain" description="FAD dependent oxidoreductase" evidence="2">
    <location>
        <begin position="6"/>
        <end position="343"/>
    </location>
</feature>
<dbReference type="Gene3D" id="3.30.9.10">
    <property type="entry name" value="D-Amino Acid Oxidase, subunit A, domain 2"/>
    <property type="match status" value="1"/>
</dbReference>
<dbReference type="Proteomes" id="UP000280434">
    <property type="component" value="Unassembled WGS sequence"/>
</dbReference>
<sequence length="394" mass="42387">MIRCEYAVVGAGVGGSAIAYHLARRGCRVLLADRGTPASLGATAYPGGIIRGFDPDPRIAYLCTQGLDYFLHWDRIGLPGPTPARHLGFLYLLQPSKLAAAQAVIDALGSRGSARILTGAERRKRAPFLSADHAGAAVFETMGGIADPVRTTFALCDGLRNFGGLLLEHAELRSMSAHAGGGWQLSFGCDDVVADRVVLAMGAWLKAWLPSLPIVSRAVSLGCVESSAEIPFPVFDEIVGAYLRPASARTFYCGCATLEDEVEGAIADVPSHVYRAIFERARMTFGEDCDAHLVHGLSGCDAYTSTGLPYLDFVDREKTLYLATGFSGRGYKYALWAGDAVAAELCDDLRGLLGNAFDLTPFRLHANQGLRPERIAPRERTLMPQASNNWEAFQ</sequence>
<accession>A0A494XRQ2</accession>
<keyword evidence="1" id="KW-0560">Oxidoreductase</keyword>
<dbReference type="AlphaFoldDB" id="A0A494XRQ2"/>
<dbReference type="GO" id="GO:0016491">
    <property type="term" value="F:oxidoreductase activity"/>
    <property type="evidence" value="ECO:0007669"/>
    <property type="project" value="UniProtKB-KW"/>
</dbReference>
<evidence type="ECO:0000313" key="4">
    <source>
        <dbReference type="Proteomes" id="UP000280434"/>
    </source>
</evidence>
<dbReference type="PANTHER" id="PTHR13847">
    <property type="entry name" value="SARCOSINE DEHYDROGENASE-RELATED"/>
    <property type="match status" value="1"/>
</dbReference>
<dbReference type="InterPro" id="IPR006076">
    <property type="entry name" value="FAD-dep_OxRdtase"/>
</dbReference>
<dbReference type="EMBL" id="RBZV01000002">
    <property type="protein sequence ID" value="RKP50814.1"/>
    <property type="molecule type" value="Genomic_DNA"/>
</dbReference>
<protein>
    <submittedName>
        <fullName evidence="3">FAD-binding oxidoreductase</fullName>
    </submittedName>
</protein>
<name>A0A494XRQ2_9BURK</name>
<dbReference type="InterPro" id="IPR036188">
    <property type="entry name" value="FAD/NAD-bd_sf"/>
</dbReference>
<evidence type="ECO:0000313" key="3">
    <source>
        <dbReference type="EMBL" id="RKP50814.1"/>
    </source>
</evidence>